<dbReference type="RefSeq" id="WP_345166622.1">
    <property type="nucleotide sequence ID" value="NZ_BAABJK010000004.1"/>
</dbReference>
<protein>
    <recommendedName>
        <fullName evidence="4">Por secretion system C-terminal sorting domain-containing protein</fullName>
    </recommendedName>
</protein>
<feature type="signal peptide" evidence="1">
    <location>
        <begin position="1"/>
        <end position="25"/>
    </location>
</feature>
<keyword evidence="1" id="KW-0732">Signal</keyword>
<dbReference type="EMBL" id="BAABJK010000004">
    <property type="protein sequence ID" value="GAA4966903.1"/>
    <property type="molecule type" value="Genomic_DNA"/>
</dbReference>
<evidence type="ECO:0000256" key="1">
    <source>
        <dbReference type="SAM" id="SignalP"/>
    </source>
</evidence>
<feature type="chain" id="PRO_5047044279" description="Por secretion system C-terminal sorting domain-containing protein" evidence="1">
    <location>
        <begin position="26"/>
        <end position="196"/>
    </location>
</feature>
<proteinExistence type="predicted"/>
<dbReference type="Proteomes" id="UP001501692">
    <property type="component" value="Unassembled WGS sequence"/>
</dbReference>
<organism evidence="2 3">
    <name type="scientific">Algibacter aquimarinus</name>
    <dbReference type="NCBI Taxonomy" id="1136748"/>
    <lineage>
        <taxon>Bacteria</taxon>
        <taxon>Pseudomonadati</taxon>
        <taxon>Bacteroidota</taxon>
        <taxon>Flavobacteriia</taxon>
        <taxon>Flavobacteriales</taxon>
        <taxon>Flavobacteriaceae</taxon>
        <taxon>Algibacter</taxon>
    </lineage>
</organism>
<sequence>MKNVIKTLKKSLLVVTVFTAMLGNANEIFTDKVNLKKTALILKDVKAGNQLTIKDSNGIILYKELINFSGTYKKGFDLTALPDGNYFFVVDKDLEIKTIPFTVKLNDVVFDKTKEAVVYKPFVRQKDGLTYISKLALESEPLEIKIYAVVNGFYELAYTEKIEGKQTINRVFKLKKGNYKIELNSNNQDFTKFINN</sequence>
<reference evidence="3" key="1">
    <citation type="journal article" date="2019" name="Int. J. Syst. Evol. Microbiol.">
        <title>The Global Catalogue of Microorganisms (GCM) 10K type strain sequencing project: providing services to taxonomists for standard genome sequencing and annotation.</title>
        <authorList>
            <consortium name="The Broad Institute Genomics Platform"/>
            <consortium name="The Broad Institute Genome Sequencing Center for Infectious Disease"/>
            <person name="Wu L."/>
            <person name="Ma J."/>
        </authorList>
    </citation>
    <scope>NUCLEOTIDE SEQUENCE [LARGE SCALE GENOMIC DNA]</scope>
    <source>
        <strain evidence="3">JCM 18287</strain>
    </source>
</reference>
<keyword evidence="3" id="KW-1185">Reference proteome</keyword>
<comment type="caution">
    <text evidence="2">The sequence shown here is derived from an EMBL/GenBank/DDBJ whole genome shotgun (WGS) entry which is preliminary data.</text>
</comment>
<name>A0ABP9HBR9_9FLAO</name>
<gene>
    <name evidence="2" type="ORF">GCM10023315_15350</name>
</gene>
<evidence type="ECO:0000313" key="2">
    <source>
        <dbReference type="EMBL" id="GAA4966903.1"/>
    </source>
</evidence>
<accession>A0ABP9HBR9</accession>
<evidence type="ECO:0000313" key="3">
    <source>
        <dbReference type="Proteomes" id="UP001501692"/>
    </source>
</evidence>
<evidence type="ECO:0008006" key="4">
    <source>
        <dbReference type="Google" id="ProtNLM"/>
    </source>
</evidence>